<dbReference type="Proteomes" id="UP000193922">
    <property type="component" value="Unassembled WGS sequence"/>
</dbReference>
<keyword evidence="1" id="KW-0472">Membrane</keyword>
<comment type="caution">
    <text evidence="2">The sequence shown here is derived from an EMBL/GenBank/DDBJ whole genome shotgun (WGS) entry which is preliminary data.</text>
</comment>
<evidence type="ECO:0000313" key="3">
    <source>
        <dbReference type="Proteomes" id="UP000193922"/>
    </source>
</evidence>
<proteinExistence type="predicted"/>
<dbReference type="GeneID" id="63802792"/>
<reference evidence="2 3" key="1">
    <citation type="submission" date="2016-07" db="EMBL/GenBank/DDBJ databases">
        <title>Pervasive Adenine N6-methylation of Active Genes in Fungi.</title>
        <authorList>
            <consortium name="DOE Joint Genome Institute"/>
            <person name="Mondo S.J."/>
            <person name="Dannebaum R.O."/>
            <person name="Kuo R.C."/>
            <person name="Labutti K."/>
            <person name="Haridas S."/>
            <person name="Kuo A."/>
            <person name="Salamov A."/>
            <person name="Ahrendt S.R."/>
            <person name="Lipzen A."/>
            <person name="Sullivan W."/>
            <person name="Andreopoulos W.B."/>
            <person name="Clum A."/>
            <person name="Lindquist E."/>
            <person name="Daum C."/>
            <person name="Ramamoorthy G.K."/>
            <person name="Gryganskyi A."/>
            <person name="Culley D."/>
            <person name="Magnuson J.K."/>
            <person name="James T.Y."/>
            <person name="O'Malley M.A."/>
            <person name="Stajich J.E."/>
            <person name="Spatafora J.W."/>
            <person name="Visel A."/>
            <person name="Grigoriev I.V."/>
        </authorList>
    </citation>
    <scope>NUCLEOTIDE SEQUENCE [LARGE SCALE GENOMIC DNA]</scope>
    <source>
        <strain evidence="2 3">ATCC 12442</strain>
    </source>
</reference>
<protein>
    <submittedName>
        <fullName evidence="2">Uncharacterized protein</fullName>
    </submittedName>
</protein>
<gene>
    <name evidence="2" type="ORF">DL89DRAFT_264199</name>
</gene>
<evidence type="ECO:0000313" key="2">
    <source>
        <dbReference type="EMBL" id="ORX74276.1"/>
    </source>
</evidence>
<organism evidence="2 3">
    <name type="scientific">Linderina pennispora</name>
    <dbReference type="NCBI Taxonomy" id="61395"/>
    <lineage>
        <taxon>Eukaryota</taxon>
        <taxon>Fungi</taxon>
        <taxon>Fungi incertae sedis</taxon>
        <taxon>Zoopagomycota</taxon>
        <taxon>Kickxellomycotina</taxon>
        <taxon>Kickxellomycetes</taxon>
        <taxon>Kickxellales</taxon>
        <taxon>Kickxellaceae</taxon>
        <taxon>Linderina</taxon>
    </lineage>
</organism>
<keyword evidence="1" id="KW-1133">Transmembrane helix</keyword>
<keyword evidence="3" id="KW-1185">Reference proteome</keyword>
<dbReference type="RefSeq" id="XP_040747487.1">
    <property type="nucleotide sequence ID" value="XM_040886144.1"/>
</dbReference>
<feature type="transmembrane region" description="Helical" evidence="1">
    <location>
        <begin position="14"/>
        <end position="33"/>
    </location>
</feature>
<dbReference type="EMBL" id="MCFD01000001">
    <property type="protein sequence ID" value="ORX74276.1"/>
    <property type="molecule type" value="Genomic_DNA"/>
</dbReference>
<keyword evidence="1" id="KW-0812">Transmembrane</keyword>
<evidence type="ECO:0000256" key="1">
    <source>
        <dbReference type="SAM" id="Phobius"/>
    </source>
</evidence>
<sequence length="88" mass="9685">MRVFRSYSWPGSRVFDGALLVVLGTIFGQYMIAPPSRIFIKVQTSGPRGVIHRARTAQMWQSGNSAPLASELKGIARSSHDSPADRHC</sequence>
<accession>A0A1Y1WM47</accession>
<name>A0A1Y1WM47_9FUNG</name>
<dbReference type="AlphaFoldDB" id="A0A1Y1WM47"/>